<reference evidence="1 2" key="1">
    <citation type="submission" date="2020-07" db="EMBL/GenBank/DDBJ databases">
        <title>Streptomyces isolated from Indian soil.</title>
        <authorList>
            <person name="Mandal S."/>
            <person name="Maiti P.K."/>
        </authorList>
    </citation>
    <scope>NUCLEOTIDE SEQUENCE [LARGE SCALE GENOMIC DNA]</scope>
    <source>
        <strain evidence="1 2">PSKA28</strain>
    </source>
</reference>
<sequence length="79" mass="8959">MASFPSFPPDLVQAQREWIRTYAALAQQPLRTAALRRRLQLLSSRLASHPFWATEAGRSPAARVELRQQARRQEETGAS</sequence>
<gene>
    <name evidence="1" type="ORF">H1D24_28175</name>
</gene>
<dbReference type="AlphaFoldDB" id="A0A7W0IBX8"/>
<comment type="caution">
    <text evidence="1">The sequence shown here is derived from an EMBL/GenBank/DDBJ whole genome shotgun (WGS) entry which is preliminary data.</text>
</comment>
<name>A0A7W0IBX8_9ACTN</name>
<protein>
    <submittedName>
        <fullName evidence="1">Uncharacterized protein</fullName>
    </submittedName>
</protein>
<accession>A0A7W0IBX8</accession>
<dbReference type="EMBL" id="JACEHE010000020">
    <property type="protein sequence ID" value="MBA2949594.1"/>
    <property type="molecule type" value="Genomic_DNA"/>
</dbReference>
<evidence type="ECO:0000313" key="2">
    <source>
        <dbReference type="Proteomes" id="UP000545761"/>
    </source>
</evidence>
<dbReference type="Proteomes" id="UP000545761">
    <property type="component" value="Unassembled WGS sequence"/>
</dbReference>
<evidence type="ECO:0000313" key="1">
    <source>
        <dbReference type="EMBL" id="MBA2949594.1"/>
    </source>
</evidence>
<dbReference type="RefSeq" id="WP_181660526.1">
    <property type="nucleotide sequence ID" value="NZ_JACEHE010000020.1"/>
</dbReference>
<proteinExistence type="predicted"/>
<organism evidence="1 2">
    <name type="scientific">Streptomyces himalayensis subsp. himalayensis</name>
    <dbReference type="NCBI Taxonomy" id="2756131"/>
    <lineage>
        <taxon>Bacteria</taxon>
        <taxon>Bacillati</taxon>
        <taxon>Actinomycetota</taxon>
        <taxon>Actinomycetes</taxon>
        <taxon>Kitasatosporales</taxon>
        <taxon>Streptomycetaceae</taxon>
        <taxon>Streptomyces</taxon>
        <taxon>Streptomyces himalayensis</taxon>
    </lineage>
</organism>